<dbReference type="GO" id="GO:0050066">
    <property type="term" value="F:L-lysine 2,3-aminomutase activity"/>
    <property type="evidence" value="ECO:0007669"/>
    <property type="project" value="UniProtKB-EC"/>
</dbReference>
<keyword evidence="10 14" id="KW-0413">Isomerase</keyword>
<dbReference type="InterPro" id="IPR013785">
    <property type="entry name" value="Aldolase_TIM"/>
</dbReference>
<dbReference type="PIRSF" id="PIRSF004911">
    <property type="entry name" value="DUF160"/>
    <property type="match status" value="1"/>
</dbReference>
<keyword evidence="7 12" id="KW-0663">Pyridoxal phosphate</keyword>
<evidence type="ECO:0000256" key="11">
    <source>
        <dbReference type="PIRSR" id="PIRSR004911-1"/>
    </source>
</evidence>
<dbReference type="EMBL" id="JACDUS010000003">
    <property type="protein sequence ID" value="MBA2881179.1"/>
    <property type="molecule type" value="Genomic_DNA"/>
</dbReference>
<keyword evidence="4 11" id="KW-0004">4Fe-4S</keyword>
<evidence type="ECO:0000313" key="14">
    <source>
        <dbReference type="EMBL" id="MBA2881179.1"/>
    </source>
</evidence>
<evidence type="ECO:0000259" key="13">
    <source>
        <dbReference type="PROSITE" id="PS51918"/>
    </source>
</evidence>
<keyword evidence="5" id="KW-0949">S-adenosyl-L-methionine</keyword>
<evidence type="ECO:0000256" key="3">
    <source>
        <dbReference type="ARBA" id="ARBA00008703"/>
    </source>
</evidence>
<dbReference type="SFLD" id="SFLDG01070">
    <property type="entry name" value="PLP-dependent"/>
    <property type="match status" value="1"/>
</dbReference>
<evidence type="ECO:0000256" key="6">
    <source>
        <dbReference type="ARBA" id="ARBA00022723"/>
    </source>
</evidence>
<evidence type="ECO:0000256" key="7">
    <source>
        <dbReference type="ARBA" id="ARBA00022898"/>
    </source>
</evidence>
<keyword evidence="8" id="KW-0408">Iron</keyword>
<dbReference type="PANTHER" id="PTHR30538">
    <property type="entry name" value="LYSINE 2,3-AMINOMUTASE-RELATED"/>
    <property type="match status" value="1"/>
</dbReference>
<feature type="domain" description="Radical SAM core" evidence="13">
    <location>
        <begin position="96"/>
        <end position="309"/>
    </location>
</feature>
<dbReference type="InterPro" id="IPR003739">
    <property type="entry name" value="Lys_aminomutase/Glu_NH3_mut"/>
</dbReference>
<sequence>MTFASPGLSWQEMIAQSLCKARDLAAHLNVNEHLVSRVMDQYPARINAYALGLIADGSRAVFRQLVPDAAELEETSLADADPLCEQKQSPVPGIVHRYPDRVLFLVSGQCAVYCRHCMRKREVGGRDPVSPETIEAGIDYIARTPGVKEVILSGGDPLMLEDDRLFSILARIRGICHVECLRIHTRMPGMLPRRITPDFARGLARFHPLFVNIQFNHPDELTPAARSACALMADAGIPLGSQTVLLAGVNDSPAVMTELMRKLLTARVRPYYLHHPDPIRGTAHFRVPAKTGLAVIEALRGRIGGMGIPHYMIDLPGGGGKVPLLPEHVIQRSEKELIVYNFEKKIYTYPL</sequence>
<dbReference type="NCBIfam" id="TIGR00238">
    <property type="entry name" value="KamA family radical SAM protein"/>
    <property type="match status" value="1"/>
</dbReference>
<comment type="caution">
    <text evidence="14">The sequence shown here is derived from an EMBL/GenBank/DDBJ whole genome shotgun (WGS) entry which is preliminary data.</text>
</comment>
<dbReference type="PANTHER" id="PTHR30538:SF1">
    <property type="entry name" value="L-LYSINE 2,3-AMINOMUTASE"/>
    <property type="match status" value="1"/>
</dbReference>
<comment type="similarity">
    <text evidence="3">Belongs to the radical SAM superfamily. KamA family.</text>
</comment>
<proteinExistence type="inferred from homology"/>
<evidence type="ECO:0000256" key="8">
    <source>
        <dbReference type="ARBA" id="ARBA00023004"/>
    </source>
</evidence>
<feature type="binding site" evidence="11">
    <location>
        <position position="117"/>
    </location>
    <ligand>
        <name>[4Fe-4S] cluster</name>
        <dbReference type="ChEBI" id="CHEBI:49883"/>
        <note>4Fe-4S-S-AdoMet</note>
    </ligand>
</feature>
<dbReference type="Gene3D" id="3.20.20.70">
    <property type="entry name" value="Aldolase class I"/>
    <property type="match status" value="1"/>
</dbReference>
<dbReference type="Pfam" id="PF12544">
    <property type="entry name" value="LAM_C"/>
    <property type="match status" value="1"/>
</dbReference>
<dbReference type="PROSITE" id="PS51918">
    <property type="entry name" value="RADICAL_SAM"/>
    <property type="match status" value="1"/>
</dbReference>
<comment type="cofactor">
    <cofactor evidence="2">
        <name>[4Fe-4S] cluster</name>
        <dbReference type="ChEBI" id="CHEBI:49883"/>
    </cofactor>
</comment>
<evidence type="ECO:0000256" key="10">
    <source>
        <dbReference type="ARBA" id="ARBA00023235"/>
    </source>
</evidence>
<protein>
    <submittedName>
        <fullName evidence="14">Lysine 2,3-aminomutase</fullName>
        <ecNumber evidence="14">5.4.3.2</ecNumber>
    </submittedName>
</protein>
<evidence type="ECO:0000256" key="5">
    <source>
        <dbReference type="ARBA" id="ARBA00022691"/>
    </source>
</evidence>
<dbReference type="Proteomes" id="UP000525298">
    <property type="component" value="Unassembled WGS sequence"/>
</dbReference>
<comment type="cofactor">
    <cofactor evidence="1 12">
        <name>pyridoxal 5'-phosphate</name>
        <dbReference type="ChEBI" id="CHEBI:597326"/>
    </cofactor>
</comment>
<gene>
    <name evidence="14" type="ORF">HNR65_001505</name>
</gene>
<evidence type="ECO:0000256" key="1">
    <source>
        <dbReference type="ARBA" id="ARBA00001933"/>
    </source>
</evidence>
<feature type="modified residue" description="N6-(pyridoxal phosphate)lysine" evidence="12">
    <location>
        <position position="321"/>
    </location>
</feature>
<dbReference type="EC" id="5.4.3.2" evidence="14"/>
<dbReference type="Pfam" id="PF04055">
    <property type="entry name" value="Radical_SAM"/>
    <property type="match status" value="1"/>
</dbReference>
<evidence type="ECO:0000256" key="4">
    <source>
        <dbReference type="ARBA" id="ARBA00022485"/>
    </source>
</evidence>
<keyword evidence="9 11" id="KW-0411">Iron-sulfur</keyword>
<evidence type="ECO:0000256" key="2">
    <source>
        <dbReference type="ARBA" id="ARBA00001966"/>
    </source>
</evidence>
<evidence type="ECO:0000256" key="9">
    <source>
        <dbReference type="ARBA" id="ARBA00023014"/>
    </source>
</evidence>
<dbReference type="GO" id="GO:0046872">
    <property type="term" value="F:metal ion binding"/>
    <property type="evidence" value="ECO:0007669"/>
    <property type="project" value="UniProtKB-KW"/>
</dbReference>
<dbReference type="InterPro" id="IPR007197">
    <property type="entry name" value="rSAM"/>
</dbReference>
<reference evidence="14 15" key="1">
    <citation type="submission" date="2020-07" db="EMBL/GenBank/DDBJ databases">
        <title>Genomic Encyclopedia of Type Strains, Phase IV (KMG-IV): sequencing the most valuable type-strain genomes for metagenomic binning, comparative biology and taxonomic classification.</title>
        <authorList>
            <person name="Goeker M."/>
        </authorList>
    </citation>
    <scope>NUCLEOTIDE SEQUENCE [LARGE SCALE GENOMIC DNA]</scope>
    <source>
        <strain evidence="14 15">DSM 17721</strain>
    </source>
</reference>
<dbReference type="GO" id="GO:0051539">
    <property type="term" value="F:4 iron, 4 sulfur cluster binding"/>
    <property type="evidence" value="ECO:0007669"/>
    <property type="project" value="UniProtKB-KW"/>
</dbReference>
<evidence type="ECO:0000313" key="15">
    <source>
        <dbReference type="Proteomes" id="UP000525298"/>
    </source>
</evidence>
<evidence type="ECO:0000256" key="12">
    <source>
        <dbReference type="PIRSR" id="PIRSR603739-50"/>
    </source>
</evidence>
<dbReference type="RefSeq" id="WP_181550833.1">
    <property type="nucleotide sequence ID" value="NZ_JACDUS010000003.1"/>
</dbReference>
<dbReference type="InterPro" id="IPR025895">
    <property type="entry name" value="LAM_C_dom"/>
</dbReference>
<keyword evidence="15" id="KW-1185">Reference proteome</keyword>
<dbReference type="InterPro" id="IPR058240">
    <property type="entry name" value="rSAM_sf"/>
</dbReference>
<organism evidence="14 15">
    <name type="scientific">Desulfosalsimonas propionicica</name>
    <dbReference type="NCBI Taxonomy" id="332175"/>
    <lineage>
        <taxon>Bacteria</taxon>
        <taxon>Pseudomonadati</taxon>
        <taxon>Thermodesulfobacteriota</taxon>
        <taxon>Desulfobacteria</taxon>
        <taxon>Desulfobacterales</taxon>
        <taxon>Desulfosalsimonadaceae</taxon>
        <taxon>Desulfosalsimonas</taxon>
    </lineage>
</organism>
<dbReference type="CDD" id="cd01335">
    <property type="entry name" value="Radical_SAM"/>
    <property type="match status" value="1"/>
</dbReference>
<dbReference type="SFLD" id="SFLDS00029">
    <property type="entry name" value="Radical_SAM"/>
    <property type="match status" value="1"/>
</dbReference>
<dbReference type="SUPFAM" id="SSF102114">
    <property type="entry name" value="Radical SAM enzymes"/>
    <property type="match status" value="1"/>
</dbReference>
<accession>A0A7W0HKE0</accession>
<name>A0A7W0HKE0_9BACT</name>
<keyword evidence="6 11" id="KW-0479">Metal-binding</keyword>
<dbReference type="AlphaFoldDB" id="A0A7W0HKE0"/>
<feature type="binding site" evidence="11">
    <location>
        <position position="114"/>
    </location>
    <ligand>
        <name>[4Fe-4S] cluster</name>
        <dbReference type="ChEBI" id="CHEBI:49883"/>
        <note>4Fe-4S-S-AdoMet</note>
    </ligand>
</feature>
<feature type="binding site" evidence="11">
    <location>
        <position position="110"/>
    </location>
    <ligand>
        <name>[4Fe-4S] cluster</name>
        <dbReference type="ChEBI" id="CHEBI:49883"/>
        <note>4Fe-4S-S-AdoMet</note>
    </ligand>
</feature>